<dbReference type="EMBL" id="BSXT01001384">
    <property type="protein sequence ID" value="GMF41872.1"/>
    <property type="molecule type" value="Genomic_DNA"/>
</dbReference>
<organism evidence="1 2">
    <name type="scientific">Phytophthora fragariaefolia</name>
    <dbReference type="NCBI Taxonomy" id="1490495"/>
    <lineage>
        <taxon>Eukaryota</taxon>
        <taxon>Sar</taxon>
        <taxon>Stramenopiles</taxon>
        <taxon>Oomycota</taxon>
        <taxon>Peronosporomycetes</taxon>
        <taxon>Peronosporales</taxon>
        <taxon>Peronosporaceae</taxon>
        <taxon>Phytophthora</taxon>
    </lineage>
</organism>
<protein>
    <submittedName>
        <fullName evidence="1">Unnamed protein product</fullName>
    </submittedName>
</protein>
<keyword evidence="2" id="KW-1185">Reference proteome</keyword>
<accession>A0A9W6XN90</accession>
<reference evidence="1" key="1">
    <citation type="submission" date="2023-04" db="EMBL/GenBank/DDBJ databases">
        <title>Phytophthora fragariaefolia NBRC 109709.</title>
        <authorList>
            <person name="Ichikawa N."/>
            <person name="Sato H."/>
            <person name="Tonouchi N."/>
        </authorList>
    </citation>
    <scope>NUCLEOTIDE SEQUENCE</scope>
    <source>
        <strain evidence="1">NBRC 109709</strain>
    </source>
</reference>
<dbReference type="Proteomes" id="UP001165121">
    <property type="component" value="Unassembled WGS sequence"/>
</dbReference>
<proteinExistence type="predicted"/>
<dbReference type="AlphaFoldDB" id="A0A9W6XN90"/>
<sequence length="101" mass="10845">MTTREASTLEEAEPEQIYVVVVAAEVAENVVEGDQVLAEVAVEDVVGDVVTVVKIMEIASIVTSKIIKNETVLILANVLLWTNGVRVRLLSVLSKAVEVNA</sequence>
<evidence type="ECO:0000313" key="1">
    <source>
        <dbReference type="EMBL" id="GMF41872.1"/>
    </source>
</evidence>
<name>A0A9W6XN90_9STRA</name>
<comment type="caution">
    <text evidence="1">The sequence shown here is derived from an EMBL/GenBank/DDBJ whole genome shotgun (WGS) entry which is preliminary data.</text>
</comment>
<evidence type="ECO:0000313" key="2">
    <source>
        <dbReference type="Proteomes" id="UP001165121"/>
    </source>
</evidence>
<gene>
    <name evidence="1" type="ORF">Pfra01_001343800</name>
</gene>